<dbReference type="GO" id="GO:0005759">
    <property type="term" value="C:mitochondrial matrix"/>
    <property type="evidence" value="ECO:0007669"/>
    <property type="project" value="TreeGrafter"/>
</dbReference>
<evidence type="ECO:0000313" key="3">
    <source>
        <dbReference type="EMBL" id="MBW17223.1"/>
    </source>
</evidence>
<dbReference type="OrthoDB" id="203381at2759"/>
<dbReference type="AlphaFoldDB" id="A0A2H8TSN0"/>
<dbReference type="Pfam" id="PF01722">
    <property type="entry name" value="BolA"/>
    <property type="match status" value="1"/>
</dbReference>
<dbReference type="InterPro" id="IPR002634">
    <property type="entry name" value="BolA"/>
</dbReference>
<accession>A0A2H8TSN0</accession>
<comment type="similarity">
    <text evidence="1 2">Belongs to the BolA/IbaG family.</text>
</comment>
<dbReference type="EMBL" id="GFXV01005418">
    <property type="protein sequence ID" value="MBW17223.1"/>
    <property type="molecule type" value="Transcribed_RNA"/>
</dbReference>
<dbReference type="PANTHER" id="PTHR46188">
    <property type="entry name" value="BOLA-LIKE PROTEIN 3"/>
    <property type="match status" value="1"/>
</dbReference>
<dbReference type="Gene3D" id="3.30.300.90">
    <property type="entry name" value="BolA-like"/>
    <property type="match status" value="1"/>
</dbReference>
<sequence>MFQITKRSAKLFSANCIALRKYADSSKVATLKGGENILYSSLQKKFPQAKEIKIKDISGGCGAIFEVFISTTEFKGLSIVKQHQLINEVLKDQIKSMHGIRIHTEIPVENNN</sequence>
<name>A0A2H8TSN0_9HEMI</name>
<reference evidence="3" key="1">
    <citation type="submission" date="2017-10" db="EMBL/GenBank/DDBJ databases">
        <title>Transcriptome Assembly of Sugarcane Aphid Adults.</title>
        <authorList>
            <person name="Scully E.D."/>
            <person name="Palmer N.A."/>
            <person name="Geib S.M."/>
            <person name="Sarath G."/>
            <person name="Sattler S.E."/>
        </authorList>
    </citation>
    <scope>NUCLEOTIDE SEQUENCE</scope>
    <source>
        <tissue evidence="3">Whole body</tissue>
    </source>
</reference>
<organism evidence="3">
    <name type="scientific">Melanaphis sacchari</name>
    <dbReference type="NCBI Taxonomy" id="742174"/>
    <lineage>
        <taxon>Eukaryota</taxon>
        <taxon>Metazoa</taxon>
        <taxon>Ecdysozoa</taxon>
        <taxon>Arthropoda</taxon>
        <taxon>Hexapoda</taxon>
        <taxon>Insecta</taxon>
        <taxon>Pterygota</taxon>
        <taxon>Neoptera</taxon>
        <taxon>Paraneoptera</taxon>
        <taxon>Hemiptera</taxon>
        <taxon>Sternorrhyncha</taxon>
        <taxon>Aphidomorpha</taxon>
        <taxon>Aphidoidea</taxon>
        <taxon>Aphididae</taxon>
        <taxon>Aphidini</taxon>
        <taxon>Melanaphis</taxon>
    </lineage>
</organism>
<gene>
    <name evidence="3" type="primary">BOLA3_0</name>
</gene>
<protein>
    <submittedName>
        <fullName evidence="3">BolA-like protein 3</fullName>
    </submittedName>
</protein>
<dbReference type="InterPro" id="IPR052275">
    <property type="entry name" value="Mt_Fe-S_assembly_factor"/>
</dbReference>
<dbReference type="PANTHER" id="PTHR46188:SF1">
    <property type="entry name" value="BOLA-LIKE PROTEIN 3"/>
    <property type="match status" value="1"/>
</dbReference>
<evidence type="ECO:0000256" key="2">
    <source>
        <dbReference type="RuleBase" id="RU003860"/>
    </source>
</evidence>
<evidence type="ECO:0000256" key="1">
    <source>
        <dbReference type="ARBA" id="ARBA00005578"/>
    </source>
</evidence>
<dbReference type="InterPro" id="IPR036065">
    <property type="entry name" value="BolA-like_sf"/>
</dbReference>
<proteinExistence type="inferred from homology"/>
<dbReference type="SUPFAM" id="SSF82657">
    <property type="entry name" value="BolA-like"/>
    <property type="match status" value="1"/>
</dbReference>